<evidence type="ECO:0000313" key="2">
    <source>
        <dbReference type="Proteomes" id="UP000189796"/>
    </source>
</evidence>
<name>A0A1M5YS41_9BRAD</name>
<dbReference type="EMBL" id="LT670817">
    <property type="protein sequence ID" value="SHI14855.1"/>
    <property type="molecule type" value="Genomic_DNA"/>
</dbReference>
<reference evidence="1 2" key="1">
    <citation type="submission" date="2016-11" db="EMBL/GenBank/DDBJ databases">
        <authorList>
            <person name="Jaros S."/>
            <person name="Januszkiewicz K."/>
            <person name="Wedrychowicz H."/>
        </authorList>
    </citation>
    <scope>NUCLEOTIDE SEQUENCE [LARGE SCALE GENOMIC DNA]</scope>
    <source>
        <strain evidence="1 2">GAS138</strain>
    </source>
</reference>
<evidence type="ECO:0000313" key="1">
    <source>
        <dbReference type="EMBL" id="SHI14855.1"/>
    </source>
</evidence>
<organism evidence="1 2">
    <name type="scientific">Bradyrhizobium erythrophlei</name>
    <dbReference type="NCBI Taxonomy" id="1437360"/>
    <lineage>
        <taxon>Bacteria</taxon>
        <taxon>Pseudomonadati</taxon>
        <taxon>Pseudomonadota</taxon>
        <taxon>Alphaproteobacteria</taxon>
        <taxon>Hyphomicrobiales</taxon>
        <taxon>Nitrobacteraceae</taxon>
        <taxon>Bradyrhizobium</taxon>
    </lineage>
</organism>
<accession>A0A1M5YS41</accession>
<proteinExistence type="predicted"/>
<dbReference type="AlphaFoldDB" id="A0A1M5YS41"/>
<protein>
    <submittedName>
        <fullName evidence="1">Uncharacterized protein</fullName>
    </submittedName>
</protein>
<sequence>MLPRHSDRCRRRTWSGWVSGCSPPKVVMRRNRVSPKARRWRLMAVADLIFKQRLVLGLHLAPLAGTGEPNSIFKQQDRHCEPTDRANARSTYSVVIRGLDPRIYLLKGISRSGWIAGSSPAMTATNVHDGRSLAPFVRSTNTVPRSRRMLCARFGLLVPPSEIRGRGKCRAPDAPAASCALWVVSMHTSIHSESPESSGIPRAMVYGLYRALPGDRLSCHRRRRSCLHRLDTSVGVSGPHVFAVRVGIARQARRRVHRPPPRVRDVRETPL</sequence>
<dbReference type="Proteomes" id="UP000189796">
    <property type="component" value="Chromosome I"/>
</dbReference>
<gene>
    <name evidence="1" type="ORF">SAMN05443248_8710</name>
</gene>